<comment type="caution">
    <text evidence="2">The sequence shown here is derived from an EMBL/GenBank/DDBJ whole genome shotgun (WGS) entry which is preliminary data.</text>
</comment>
<protein>
    <submittedName>
        <fullName evidence="2">Uncharacterized protein</fullName>
    </submittedName>
</protein>
<accession>A0A8H6XW84</accession>
<feature type="compositionally biased region" description="Acidic residues" evidence="1">
    <location>
        <begin position="393"/>
        <end position="412"/>
    </location>
</feature>
<evidence type="ECO:0000313" key="2">
    <source>
        <dbReference type="EMBL" id="KAF7347497.1"/>
    </source>
</evidence>
<proteinExistence type="predicted"/>
<gene>
    <name evidence="2" type="ORF">MVEN_01505900</name>
</gene>
<dbReference type="Proteomes" id="UP000620124">
    <property type="component" value="Unassembled WGS sequence"/>
</dbReference>
<feature type="region of interest" description="Disordered" evidence="1">
    <location>
        <begin position="379"/>
        <end position="537"/>
    </location>
</feature>
<organism evidence="2 3">
    <name type="scientific">Mycena venus</name>
    <dbReference type="NCBI Taxonomy" id="2733690"/>
    <lineage>
        <taxon>Eukaryota</taxon>
        <taxon>Fungi</taxon>
        <taxon>Dikarya</taxon>
        <taxon>Basidiomycota</taxon>
        <taxon>Agaricomycotina</taxon>
        <taxon>Agaricomycetes</taxon>
        <taxon>Agaricomycetidae</taxon>
        <taxon>Agaricales</taxon>
        <taxon>Marasmiineae</taxon>
        <taxon>Mycenaceae</taxon>
        <taxon>Mycena</taxon>
    </lineage>
</organism>
<keyword evidence="3" id="KW-1185">Reference proteome</keyword>
<reference evidence="2" key="1">
    <citation type="submission" date="2020-05" db="EMBL/GenBank/DDBJ databases">
        <title>Mycena genomes resolve the evolution of fungal bioluminescence.</title>
        <authorList>
            <person name="Tsai I.J."/>
        </authorList>
    </citation>
    <scope>NUCLEOTIDE SEQUENCE</scope>
    <source>
        <strain evidence="2">CCC161011</strain>
    </source>
</reference>
<name>A0A8H6XW84_9AGAR</name>
<feature type="compositionally biased region" description="Low complexity" evidence="1">
    <location>
        <begin position="447"/>
        <end position="475"/>
    </location>
</feature>
<dbReference type="AlphaFoldDB" id="A0A8H6XW84"/>
<evidence type="ECO:0000313" key="3">
    <source>
        <dbReference type="Proteomes" id="UP000620124"/>
    </source>
</evidence>
<dbReference type="EMBL" id="JACAZI010000012">
    <property type="protein sequence ID" value="KAF7347497.1"/>
    <property type="molecule type" value="Genomic_DNA"/>
</dbReference>
<feature type="compositionally biased region" description="Acidic residues" evidence="1">
    <location>
        <begin position="500"/>
        <end position="514"/>
    </location>
</feature>
<feature type="compositionally biased region" description="Polar residues" evidence="1">
    <location>
        <begin position="478"/>
        <end position="489"/>
    </location>
</feature>
<dbReference type="OrthoDB" id="3065020at2759"/>
<feature type="compositionally biased region" description="Basic and acidic residues" evidence="1">
    <location>
        <begin position="413"/>
        <end position="430"/>
    </location>
</feature>
<evidence type="ECO:0000256" key="1">
    <source>
        <dbReference type="SAM" id="MobiDB-lite"/>
    </source>
</evidence>
<sequence length="566" mass="62811">MQAWLYYGHPMKLSKDVPNLKVSEVVHIEYDQILAQPMEISPTTEAILQLLWDSCPTDSAQVKRLLCGAVGCFRSKAEDYKISELYDEIIGELLARETAVLESRHAAAALTNSVPDFTIYFQLSAGAMPSDPLLRPCFSEWQPWLQPQPTLGLAFTQGNWRTLGQFREVLDSILGRHLATTISELVIFQDPKCTKFALDDDLLGGSFYILLTLSKLRRCPVIPQAKAPERKQKKFSEGVNAQCGHICALGLSTYDLEAAHIIPRTAHVYFPYIVKQFVPRPISCGIDHPCNGICLWIAVQKPWDRGRAALSPSRRLAIFSEADSGMASNQFQQLSQAALTRKNHQPEFTIFMKLRFTMSLLDWFATPFLQDFLQRLGPDDPSSLSKRTLDGDQNMEDATEGPNDEDGAEEDGKDSRKKKEGEAAHRRDGWTDGAEEVESGCMQQQHISPSNSTESNSSTECSTTTTISATSTAPTEDSLPSTKSKTEQMTAVPVGSPNSDSEDEAEDEEDDEEDGAGKHWPGCPCDLQAADSPDDPCIYPLLGIMQLWAGLRRQDGEQQEVDELGR</sequence>